<dbReference type="InterPro" id="IPR001296">
    <property type="entry name" value="Glyco_trans_1"/>
</dbReference>
<dbReference type="AlphaFoldDB" id="A0A1I3RWQ6"/>
<dbReference type="PANTHER" id="PTHR12526">
    <property type="entry name" value="GLYCOSYLTRANSFERASE"/>
    <property type="match status" value="1"/>
</dbReference>
<dbReference type="SUPFAM" id="SSF53756">
    <property type="entry name" value="UDP-Glycosyltransferase/glycogen phosphorylase"/>
    <property type="match status" value="1"/>
</dbReference>
<dbReference type="Pfam" id="PF13439">
    <property type="entry name" value="Glyco_transf_4"/>
    <property type="match status" value="1"/>
</dbReference>
<dbReference type="PANTHER" id="PTHR12526:SF630">
    <property type="entry name" value="GLYCOSYLTRANSFERASE"/>
    <property type="match status" value="1"/>
</dbReference>
<evidence type="ECO:0000313" key="4">
    <source>
        <dbReference type="Proteomes" id="UP000182829"/>
    </source>
</evidence>
<reference evidence="3 4" key="1">
    <citation type="submission" date="2016-10" db="EMBL/GenBank/DDBJ databases">
        <authorList>
            <person name="de Groot N.N."/>
        </authorList>
    </citation>
    <scope>NUCLEOTIDE SEQUENCE [LARGE SCALE GENOMIC DNA]</scope>
    <source>
        <strain evidence="3 4">SP2</strain>
    </source>
</reference>
<dbReference type="OMA" id="WALACGC"/>
<dbReference type="EMBL" id="FORO01000034">
    <property type="protein sequence ID" value="SFJ49706.1"/>
    <property type="molecule type" value="Genomic_DNA"/>
</dbReference>
<proteinExistence type="predicted"/>
<evidence type="ECO:0000259" key="1">
    <source>
        <dbReference type="Pfam" id="PF00534"/>
    </source>
</evidence>
<name>A0A1I3RWQ6_9EURY</name>
<dbReference type="GeneID" id="14209922"/>
<keyword evidence="3" id="KW-0808">Transferase</keyword>
<evidence type="ECO:0000259" key="2">
    <source>
        <dbReference type="Pfam" id="PF13439"/>
    </source>
</evidence>
<dbReference type="GO" id="GO:0016757">
    <property type="term" value="F:glycosyltransferase activity"/>
    <property type="evidence" value="ECO:0007669"/>
    <property type="project" value="InterPro"/>
</dbReference>
<evidence type="ECO:0000313" key="3">
    <source>
        <dbReference type="EMBL" id="SFJ49706.1"/>
    </source>
</evidence>
<feature type="domain" description="Glycosyltransferase subfamily 4-like N-terminal" evidence="2">
    <location>
        <begin position="21"/>
        <end position="169"/>
    </location>
</feature>
<dbReference type="Proteomes" id="UP000182829">
    <property type="component" value="Unassembled WGS sequence"/>
</dbReference>
<dbReference type="Gene3D" id="3.40.50.2000">
    <property type="entry name" value="Glycogen Phosphorylase B"/>
    <property type="match status" value="2"/>
</dbReference>
<organism evidence="3 4">
    <name type="scientific">Natronobacterium gregoryi</name>
    <dbReference type="NCBI Taxonomy" id="44930"/>
    <lineage>
        <taxon>Archaea</taxon>
        <taxon>Methanobacteriati</taxon>
        <taxon>Methanobacteriota</taxon>
        <taxon>Stenosarchaea group</taxon>
        <taxon>Halobacteria</taxon>
        <taxon>Halobacteriales</taxon>
        <taxon>Natrialbaceae</taxon>
        <taxon>Natronobacterium</taxon>
    </lineage>
</organism>
<dbReference type="InterPro" id="IPR028098">
    <property type="entry name" value="Glyco_trans_4-like_N"/>
</dbReference>
<protein>
    <submittedName>
        <fullName evidence="3">Glycosyltransferase involved in cell wall bisynthesis</fullName>
    </submittedName>
</protein>
<dbReference type="CDD" id="cd03801">
    <property type="entry name" value="GT4_PimA-like"/>
    <property type="match status" value="1"/>
</dbReference>
<accession>A0A1I3RWQ6</accession>
<dbReference type="Pfam" id="PF00534">
    <property type="entry name" value="Glycos_transf_1"/>
    <property type="match status" value="1"/>
</dbReference>
<sequence>MRVAFVSFETIHHRDTETKRRLQTILTLLQNAGHDVHVYCARFWEGDCSTFERNGITYHGLGSDLEARYAFVARLPVALASLRPDVVHTIPEPPGQVLAANWGATLARAPLVLEWCGTEELPANRVMRWALPKPDCIITPSELVTTWVMERGVDEHGVDVVPNPIDVDRIRETPVGEDVDVIYSRRLDEGANLESLFLALAEYRDRDWTATVLGDGPERDTYERLASDLRIENRVTFAGNCSLEERIAAYRGAHVFAQTAEYCVFPSEMLWAIASGCVGIVEYHVNSSAHELVEGWDRGFRTTSEEELADAIVEAGDLERREFDEAFDEYDKDAVLEQYLTTYERLQESSGVL</sequence>
<gene>
    <name evidence="3" type="ORF">SAMN05443661_13427</name>
</gene>
<feature type="domain" description="Glycosyl transferase family 1" evidence="1">
    <location>
        <begin position="174"/>
        <end position="330"/>
    </location>
</feature>
<dbReference type="OrthoDB" id="270666at2157"/>
<dbReference type="RefSeq" id="WP_005575772.1">
    <property type="nucleotide sequence ID" value="NZ_FORO01000034.1"/>
</dbReference>